<comment type="caution">
    <text evidence="1">The sequence shown here is derived from an EMBL/GenBank/DDBJ whole genome shotgun (WGS) entry which is preliminary data.</text>
</comment>
<protein>
    <submittedName>
        <fullName evidence="1">Lipid kinase</fullName>
    </submittedName>
</protein>
<keyword evidence="2" id="KW-1185">Reference proteome</keyword>
<name>A0A2R5F7X0_9PROT</name>
<dbReference type="AlphaFoldDB" id="A0A2R5F7X0"/>
<keyword evidence="1" id="KW-0418">Kinase</keyword>
<evidence type="ECO:0000313" key="1">
    <source>
        <dbReference type="EMBL" id="GBG14340.1"/>
    </source>
</evidence>
<proteinExistence type="predicted"/>
<reference evidence="1 2" key="1">
    <citation type="journal article" date="2018" name="Environ. Microbiol.">
        <title>Isolation and genomic characterization of Novimethylophilus kurashikiensis gen. nov. sp. nov., a new lanthanide-dependent methylotrophic species of Methylophilaceae.</title>
        <authorList>
            <person name="Lv H."/>
            <person name="Sahin N."/>
            <person name="Tani A."/>
        </authorList>
    </citation>
    <scope>NUCLEOTIDE SEQUENCE [LARGE SCALE GENOMIC DNA]</scope>
    <source>
        <strain evidence="1 2">La2-4</strain>
    </source>
</reference>
<sequence length="161" mass="18180">MAKRENPVYAYVRASQAHGYGHIYIDCFELFGYSGPTLRLSCQMGGESHTTSYAWEFGLSNDYGVIGEYACHKGYLLMRRANRVLKELNDTVGYSANFANYAVRALQAAGVRKVYFNDNLRGEIGGKGVKELPCLDTKREPDLLEKAIFDMESTLILLMRR</sequence>
<dbReference type="EMBL" id="BDOQ01000007">
    <property type="protein sequence ID" value="GBG14340.1"/>
    <property type="molecule type" value="Genomic_DNA"/>
</dbReference>
<dbReference type="Proteomes" id="UP000245081">
    <property type="component" value="Unassembled WGS sequence"/>
</dbReference>
<organism evidence="1 2">
    <name type="scientific">Novimethylophilus kurashikiensis</name>
    <dbReference type="NCBI Taxonomy" id="1825523"/>
    <lineage>
        <taxon>Bacteria</taxon>
        <taxon>Pseudomonadati</taxon>
        <taxon>Pseudomonadota</taxon>
        <taxon>Betaproteobacteria</taxon>
        <taxon>Nitrosomonadales</taxon>
        <taxon>Methylophilaceae</taxon>
        <taxon>Novimethylophilus</taxon>
    </lineage>
</organism>
<keyword evidence="1" id="KW-0808">Transferase</keyword>
<gene>
    <name evidence="1" type="ORF">NMK_1939</name>
</gene>
<dbReference type="RefSeq" id="WP_109015535.1">
    <property type="nucleotide sequence ID" value="NZ_BDOQ01000007.1"/>
</dbReference>
<accession>A0A2R5F7X0</accession>
<evidence type="ECO:0000313" key="2">
    <source>
        <dbReference type="Proteomes" id="UP000245081"/>
    </source>
</evidence>
<dbReference type="GO" id="GO:0016301">
    <property type="term" value="F:kinase activity"/>
    <property type="evidence" value="ECO:0007669"/>
    <property type="project" value="UniProtKB-KW"/>
</dbReference>